<evidence type="ECO:0000256" key="1">
    <source>
        <dbReference type="SAM" id="MobiDB-lite"/>
    </source>
</evidence>
<name>A0ABD5PTF2_9EURY</name>
<dbReference type="RefSeq" id="WP_250138516.1">
    <property type="nucleotide sequence ID" value="NZ_JALIQP010000001.1"/>
</dbReference>
<dbReference type="AlphaFoldDB" id="A0ABD5PTF2"/>
<dbReference type="EMBL" id="JBHSFA010000009">
    <property type="protein sequence ID" value="MFC4543713.1"/>
    <property type="molecule type" value="Genomic_DNA"/>
</dbReference>
<reference evidence="2 3" key="1">
    <citation type="journal article" date="2019" name="Int. J. Syst. Evol. Microbiol.">
        <title>The Global Catalogue of Microorganisms (GCM) 10K type strain sequencing project: providing services to taxonomists for standard genome sequencing and annotation.</title>
        <authorList>
            <consortium name="The Broad Institute Genomics Platform"/>
            <consortium name="The Broad Institute Genome Sequencing Center for Infectious Disease"/>
            <person name="Wu L."/>
            <person name="Ma J."/>
        </authorList>
    </citation>
    <scope>NUCLEOTIDE SEQUENCE [LARGE SCALE GENOMIC DNA]</scope>
    <source>
        <strain evidence="2 3">WLHS5</strain>
    </source>
</reference>
<accession>A0ABD5PTF2</accession>
<protein>
    <recommendedName>
        <fullName evidence="4">Restriction endonuclease</fullName>
    </recommendedName>
</protein>
<comment type="caution">
    <text evidence="2">The sequence shown here is derived from an EMBL/GenBank/DDBJ whole genome shotgun (WGS) entry which is preliminary data.</text>
</comment>
<feature type="compositionally biased region" description="Basic and acidic residues" evidence="1">
    <location>
        <begin position="258"/>
        <end position="272"/>
    </location>
</feature>
<organism evidence="2 3">
    <name type="scientific">Halosolutus amylolyticus</name>
    <dbReference type="NCBI Taxonomy" id="2932267"/>
    <lineage>
        <taxon>Archaea</taxon>
        <taxon>Methanobacteriati</taxon>
        <taxon>Methanobacteriota</taxon>
        <taxon>Stenosarchaea group</taxon>
        <taxon>Halobacteria</taxon>
        <taxon>Halobacteriales</taxon>
        <taxon>Natrialbaceae</taxon>
        <taxon>Halosolutus</taxon>
    </lineage>
</organism>
<evidence type="ECO:0008006" key="4">
    <source>
        <dbReference type="Google" id="ProtNLM"/>
    </source>
</evidence>
<keyword evidence="3" id="KW-1185">Reference proteome</keyword>
<proteinExistence type="predicted"/>
<feature type="region of interest" description="Disordered" evidence="1">
    <location>
        <begin position="227"/>
        <end position="303"/>
    </location>
</feature>
<dbReference type="Proteomes" id="UP001595898">
    <property type="component" value="Unassembled WGS sequence"/>
</dbReference>
<feature type="compositionally biased region" description="Acidic residues" evidence="1">
    <location>
        <begin position="284"/>
        <end position="303"/>
    </location>
</feature>
<sequence length="414" mass="44451">MTDLDLRSFATRYRALVDSSPPTSRRETRAWLVDPLLETLGWDVHADSCLAGRVVDGTRFEYVCTIDAIPALFVAVEPFAESLERDRASAICQTMAWTGIDRTIYTNGRRLVLLAGSSDVDQFSCRLAAIDDYESSLTHFTIDRLGRRLERHSRDHVARRLALDRSSLVDSIVDDLVAVSGSTYENEFESATDRFIERLVASFASETTALPAADGSDIDAGVSIQFTDPVAGRDDPPQSGDVPADESTGTTQADAAAADDRAGSDDADDRAGTRAGEAGGDTDGSTDDDSDGDDNGGTDGDDEYVVRFFNDRGSIGAIGHSTPERALVYAAEYCFDRGLSGVDLPWGPDEGETVLNDRPVHSDGTPMTAAAQLSNGLYLNTGGSVDDRAARVSALASRSGLRAMLTGDWEYDED</sequence>
<evidence type="ECO:0000313" key="3">
    <source>
        <dbReference type="Proteomes" id="UP001595898"/>
    </source>
</evidence>
<gene>
    <name evidence="2" type="ORF">ACFO5R_17440</name>
</gene>
<evidence type="ECO:0000313" key="2">
    <source>
        <dbReference type="EMBL" id="MFC4543713.1"/>
    </source>
</evidence>